<name>A0A1E2RZF9_9HYPH</name>
<dbReference type="CDD" id="cd10028">
    <property type="entry name" value="UDG-F2_TDG_MUG"/>
    <property type="match status" value="1"/>
</dbReference>
<feature type="domain" description="Uracil-DNA glycosylase-like" evidence="4">
    <location>
        <begin position="14"/>
        <end position="171"/>
    </location>
</feature>
<dbReference type="PANTHER" id="PTHR12159:SF9">
    <property type="entry name" value="G_T MISMATCH-SPECIFIC THYMINE DNA GLYCOSYLASE"/>
    <property type="match status" value="1"/>
</dbReference>
<dbReference type="InterPro" id="IPR005122">
    <property type="entry name" value="Uracil-DNA_glycosylase-like"/>
</dbReference>
<accession>A0A1E2RZF9</accession>
<keyword evidence="6" id="KW-1185">Reference proteome</keyword>
<dbReference type="RefSeq" id="WP_069094943.1">
    <property type="nucleotide sequence ID" value="NZ_MASI01000003.1"/>
</dbReference>
<evidence type="ECO:0000313" key="6">
    <source>
        <dbReference type="Proteomes" id="UP000095087"/>
    </source>
</evidence>
<dbReference type="InterPro" id="IPR015637">
    <property type="entry name" value="MUG/TDG"/>
</dbReference>
<dbReference type="OrthoDB" id="9799921at2"/>
<comment type="caution">
    <text evidence="5">The sequence shown here is derived from an EMBL/GenBank/DDBJ whole genome shotgun (WGS) entry which is preliminary data.</text>
</comment>
<protein>
    <submittedName>
        <fullName evidence="5">G/U mismatch-specific DNA glycosylase</fullName>
        <ecNumber evidence="5">3.2.2.28</ecNumber>
    </submittedName>
</protein>
<dbReference type="GO" id="GO:0008263">
    <property type="term" value="F:pyrimidine-specific mismatch base pair DNA N-glycosylase activity"/>
    <property type="evidence" value="ECO:0007669"/>
    <property type="project" value="TreeGrafter"/>
</dbReference>
<evidence type="ECO:0000256" key="3">
    <source>
        <dbReference type="ARBA" id="ARBA00023204"/>
    </source>
</evidence>
<keyword evidence="2 5" id="KW-0378">Hydrolase</keyword>
<dbReference type="EC" id="3.2.2.28" evidence="5"/>
<dbReference type="EMBL" id="MASI01000003">
    <property type="protein sequence ID" value="ODA67613.1"/>
    <property type="molecule type" value="Genomic_DNA"/>
</dbReference>
<dbReference type="SUPFAM" id="SSF52141">
    <property type="entry name" value="Uracil-DNA glycosylase-like"/>
    <property type="match status" value="1"/>
</dbReference>
<dbReference type="GO" id="GO:0006285">
    <property type="term" value="P:base-excision repair, AP site formation"/>
    <property type="evidence" value="ECO:0007669"/>
    <property type="project" value="InterPro"/>
</dbReference>
<dbReference type="InterPro" id="IPR036895">
    <property type="entry name" value="Uracil-DNA_glycosylase-like_sf"/>
</dbReference>
<evidence type="ECO:0000256" key="2">
    <source>
        <dbReference type="ARBA" id="ARBA00022801"/>
    </source>
</evidence>
<dbReference type="Proteomes" id="UP000095087">
    <property type="component" value="Unassembled WGS sequence"/>
</dbReference>
<reference evidence="5 6" key="1">
    <citation type="submission" date="2016-07" db="EMBL/GenBank/DDBJ databases">
        <title>Draft genome sequence of Methyloligella halotolerans C2T (VKM B-2706T=CCUG 61687T=DSM 25045T), a halotolerant polyhydroxybutyrate accumulating methylotroph.</title>
        <authorList>
            <person name="Vasilenko O.V."/>
            <person name="Doronina N.V."/>
            <person name="Poroshina M.N."/>
            <person name="Tarlachkov S.V."/>
            <person name="Trotsenko Y.A."/>
        </authorList>
    </citation>
    <scope>NUCLEOTIDE SEQUENCE [LARGE SCALE GENOMIC DNA]</scope>
    <source>
        <strain evidence="5 6">VKM B-2706</strain>
    </source>
</reference>
<keyword evidence="5" id="KW-0326">Glycosidase</keyword>
<gene>
    <name evidence="5" type="ORF">A7A08_01647</name>
</gene>
<dbReference type="GO" id="GO:0004844">
    <property type="term" value="F:uracil DNA N-glycosylase activity"/>
    <property type="evidence" value="ECO:0007669"/>
    <property type="project" value="TreeGrafter"/>
</dbReference>
<sequence length="174" mass="18501">MSVALDARQEQLPDLLAPGLDIVFAGAQAGGCSAKAGAYFAGRGNQFWPTLYEIGLTPRLFQPEDYREALDLGFGFTDLVKVAGEKERNVKPTADDLAAFEAKMEKAAPRAIAFTSKGAGAFWLKLPAAKIDYGLQAETGPGGAALFILPSPSGAARKSWDLAPWRELAAWVKG</sequence>
<dbReference type="PANTHER" id="PTHR12159">
    <property type="entry name" value="G/T AND G/U MISMATCH-SPECIFIC DNA GLYCOSYLASE"/>
    <property type="match status" value="1"/>
</dbReference>
<organism evidence="5 6">
    <name type="scientific">Methyloligella halotolerans</name>
    <dbReference type="NCBI Taxonomy" id="1177755"/>
    <lineage>
        <taxon>Bacteria</taxon>
        <taxon>Pseudomonadati</taxon>
        <taxon>Pseudomonadota</taxon>
        <taxon>Alphaproteobacteria</taxon>
        <taxon>Hyphomicrobiales</taxon>
        <taxon>Hyphomicrobiaceae</taxon>
        <taxon>Methyloligella</taxon>
    </lineage>
</organism>
<evidence type="ECO:0000256" key="1">
    <source>
        <dbReference type="ARBA" id="ARBA00022763"/>
    </source>
</evidence>
<dbReference type="Gene3D" id="3.40.470.10">
    <property type="entry name" value="Uracil-DNA glycosylase-like domain"/>
    <property type="match status" value="1"/>
</dbReference>
<evidence type="ECO:0000313" key="5">
    <source>
        <dbReference type="EMBL" id="ODA67613.1"/>
    </source>
</evidence>
<keyword evidence="1" id="KW-0227">DNA damage</keyword>
<dbReference type="STRING" id="1177755.A7A08_01647"/>
<evidence type="ECO:0000259" key="4">
    <source>
        <dbReference type="Pfam" id="PF03167"/>
    </source>
</evidence>
<dbReference type="Pfam" id="PF03167">
    <property type="entry name" value="UDG"/>
    <property type="match status" value="1"/>
</dbReference>
<proteinExistence type="predicted"/>
<keyword evidence="3" id="KW-0234">DNA repair</keyword>
<dbReference type="AlphaFoldDB" id="A0A1E2RZF9"/>